<dbReference type="EMBL" id="JASJUT010000025">
    <property type="protein sequence ID" value="MDK2598733.1"/>
    <property type="molecule type" value="Genomic_DNA"/>
</dbReference>
<proteinExistence type="predicted"/>
<keyword evidence="2" id="KW-1185">Reference proteome</keyword>
<evidence type="ECO:0000313" key="2">
    <source>
        <dbReference type="Proteomes" id="UP001231915"/>
    </source>
</evidence>
<evidence type="ECO:0000313" key="1">
    <source>
        <dbReference type="EMBL" id="MDK2598733.1"/>
    </source>
</evidence>
<comment type="caution">
    <text evidence="1">The sequence shown here is derived from an EMBL/GenBank/DDBJ whole genome shotgun (WGS) entry which is preliminary data.</text>
</comment>
<name>A0ABT7EUK9_9GAMM</name>
<dbReference type="Proteomes" id="UP001231915">
    <property type="component" value="Unassembled WGS sequence"/>
</dbReference>
<accession>A0ABT7EUK9</accession>
<gene>
    <name evidence="1" type="ORF">QNM18_27140</name>
</gene>
<dbReference type="RefSeq" id="WP_284138948.1">
    <property type="nucleotide sequence ID" value="NZ_JASJUT010000025.1"/>
</dbReference>
<organism evidence="1 2">
    <name type="scientific">Pseudoalteromonas obscura</name>
    <dbReference type="NCBI Taxonomy" id="3048491"/>
    <lineage>
        <taxon>Bacteria</taxon>
        <taxon>Pseudomonadati</taxon>
        <taxon>Pseudomonadota</taxon>
        <taxon>Gammaproteobacteria</taxon>
        <taxon>Alteromonadales</taxon>
        <taxon>Pseudoalteromonadaceae</taxon>
        <taxon>Pseudoalteromonas</taxon>
    </lineage>
</organism>
<reference evidence="1 2" key="1">
    <citation type="submission" date="2023-05" db="EMBL/GenBank/DDBJ databases">
        <title>Pseudoalteromonas ardens sp. nov., Pseudoalteromonas obscura sp. nov., and Pseudoalteromonas umbrosa sp. nov., isolated from the coral Montipora capitata.</title>
        <authorList>
            <person name="Thomas E.M."/>
            <person name="Smith E.M."/>
            <person name="Papke E."/>
            <person name="Shlafstein M.D."/>
            <person name="Oline D.K."/>
            <person name="Videau P."/>
            <person name="Saw J.H."/>
            <person name="Strangman W.K."/>
            <person name="Ushijima B."/>
        </authorList>
    </citation>
    <scope>NUCLEOTIDE SEQUENCE [LARGE SCALE GENOMIC DNA]</scope>
    <source>
        <strain evidence="1 2">P94</strain>
    </source>
</reference>
<protein>
    <submittedName>
        <fullName evidence="1">Uncharacterized protein</fullName>
    </submittedName>
</protein>
<sequence length="112" mass="12384">MRKDNYTARSADILFAQGQTSRFTQCDTALNLAVTLNSFQGLECKRLATANAVSTALLRKVNIVRKVYDTARSADILFAQGEVSTLLLRKVNIVQNVTTVSEASTFNLRKVK</sequence>